<gene>
    <name evidence="2" type="ORF">HDU87_008399</name>
</gene>
<feature type="region of interest" description="Disordered" evidence="1">
    <location>
        <begin position="315"/>
        <end position="350"/>
    </location>
</feature>
<reference evidence="2" key="1">
    <citation type="submission" date="2020-05" db="EMBL/GenBank/DDBJ databases">
        <title>Phylogenomic resolution of chytrid fungi.</title>
        <authorList>
            <person name="Stajich J.E."/>
            <person name="Amses K."/>
            <person name="Simmons R."/>
            <person name="Seto K."/>
            <person name="Myers J."/>
            <person name="Bonds A."/>
            <person name="Quandt C.A."/>
            <person name="Barry K."/>
            <person name="Liu P."/>
            <person name="Grigoriev I."/>
            <person name="Longcore J.E."/>
            <person name="James T.Y."/>
        </authorList>
    </citation>
    <scope>NUCLEOTIDE SEQUENCE</scope>
    <source>
        <strain evidence="2">JEL0379</strain>
    </source>
</reference>
<feature type="region of interest" description="Disordered" evidence="1">
    <location>
        <begin position="478"/>
        <end position="562"/>
    </location>
</feature>
<evidence type="ECO:0000313" key="3">
    <source>
        <dbReference type="Proteomes" id="UP001212152"/>
    </source>
</evidence>
<organism evidence="2 3">
    <name type="scientific">Geranomyces variabilis</name>
    <dbReference type="NCBI Taxonomy" id="109894"/>
    <lineage>
        <taxon>Eukaryota</taxon>
        <taxon>Fungi</taxon>
        <taxon>Fungi incertae sedis</taxon>
        <taxon>Chytridiomycota</taxon>
        <taxon>Chytridiomycota incertae sedis</taxon>
        <taxon>Chytridiomycetes</taxon>
        <taxon>Spizellomycetales</taxon>
        <taxon>Powellomycetaceae</taxon>
        <taxon>Geranomyces</taxon>
    </lineage>
</organism>
<name>A0AAD5TFB3_9FUNG</name>
<feature type="compositionally biased region" description="Low complexity" evidence="1">
    <location>
        <begin position="385"/>
        <end position="394"/>
    </location>
</feature>
<keyword evidence="3" id="KW-1185">Reference proteome</keyword>
<feature type="compositionally biased region" description="Polar residues" evidence="1">
    <location>
        <begin position="338"/>
        <end position="350"/>
    </location>
</feature>
<feature type="compositionally biased region" description="Polar residues" evidence="1">
    <location>
        <begin position="175"/>
        <end position="190"/>
    </location>
</feature>
<feature type="compositionally biased region" description="Low complexity" evidence="1">
    <location>
        <begin position="523"/>
        <end position="556"/>
    </location>
</feature>
<accession>A0AAD5TFB3</accession>
<feature type="region of interest" description="Disordered" evidence="1">
    <location>
        <begin position="167"/>
        <end position="214"/>
    </location>
</feature>
<comment type="caution">
    <text evidence="2">The sequence shown here is derived from an EMBL/GenBank/DDBJ whole genome shotgun (WGS) entry which is preliminary data.</text>
</comment>
<dbReference type="EMBL" id="JADGJQ010000088">
    <property type="protein sequence ID" value="KAJ3171293.1"/>
    <property type="molecule type" value="Genomic_DNA"/>
</dbReference>
<evidence type="ECO:0000313" key="2">
    <source>
        <dbReference type="EMBL" id="KAJ3171293.1"/>
    </source>
</evidence>
<feature type="region of interest" description="Disordered" evidence="1">
    <location>
        <begin position="79"/>
        <end position="152"/>
    </location>
</feature>
<evidence type="ECO:0000256" key="1">
    <source>
        <dbReference type="SAM" id="MobiDB-lite"/>
    </source>
</evidence>
<dbReference type="AlphaFoldDB" id="A0AAD5TFB3"/>
<sequence>MTSIANPHPTLLSPYGDHNIDGLTADDHYAMTAGGMVTHTYGNSMDDAGGSPGDGGSPHFAHHKLLDDTEFASHFEGLSARSEETSPTLSHAEPEPSPLTCSTPRIPSPARHNSPELCKQESDVDQKSHHQSQQHSIHQHISSPHPNQLQHSDSFNFEASIKIEHSPAHSEHHLQNQSPASPSNLAQQNGGDAGVAHGDNHGYSTGADSHTTDMEDPAEYISRDSFSSADVAALHALPSMADMCDPNAAGSAVHSHFSHARFSPYMSNEGLPPRQPRSRAQTFAFGSHLPFNNPPNTFGLPAMYNYPTFSERAAYSGPSSPYDSLPPLATVPEHSLPSLASTSQAPLSQQEQMFTLQPQLSNEDSRVLQMRHQFSFPDHGDHTSQQDQQQQHTSHAGGRRSPPHINRQRSSSDQIMRPSPLLVDVNALHRRSSAAMSYTGSLMTPIGSPHPDSPYDSSHLGSPLGFPIMSTHLLPLGGGNDGSMHHHHQGSPHMNGGYGGNGTGFLNPAHLSQQPPQPRRQRAPSAPMISTSHSFFNTTSSLASPGPASAASVGTPTSGSPVFHHNTMHALPSDMHPPIMNPVDEEFKRRILQLKFEEREIAIDFLKEQAKQTGFSVLVRTSRPDYVVIICNCGRRVKQVEGERKRKRKRKTAMTGCEWHVILFRRNIPGSSAPRMWEYRASSKMEHNHPLNLNDE</sequence>
<feature type="compositionally biased region" description="Basic and acidic residues" evidence="1">
    <location>
        <begin position="118"/>
        <end position="128"/>
    </location>
</feature>
<proteinExistence type="predicted"/>
<protein>
    <submittedName>
        <fullName evidence="2">Uncharacterized protein</fullName>
    </submittedName>
</protein>
<dbReference type="Proteomes" id="UP001212152">
    <property type="component" value="Unassembled WGS sequence"/>
</dbReference>
<feature type="compositionally biased region" description="Low complexity" evidence="1">
    <location>
        <begin position="131"/>
        <end position="143"/>
    </location>
</feature>
<feature type="region of interest" description="Disordered" evidence="1">
    <location>
        <begin position="375"/>
        <end position="419"/>
    </location>
</feature>